<dbReference type="Proteomes" id="UP000766336">
    <property type="component" value="Unassembled WGS sequence"/>
</dbReference>
<evidence type="ECO:0000256" key="2">
    <source>
        <dbReference type="ARBA" id="ARBA00022448"/>
    </source>
</evidence>
<dbReference type="InterPro" id="IPR001638">
    <property type="entry name" value="Solute-binding_3/MltF_N"/>
</dbReference>
<dbReference type="Gene3D" id="3.40.190.10">
    <property type="entry name" value="Periplasmic binding protein-like II"/>
    <property type="match status" value="2"/>
</dbReference>
<feature type="signal peptide" evidence="4">
    <location>
        <begin position="1"/>
        <end position="19"/>
    </location>
</feature>
<comment type="caution">
    <text evidence="6">The sequence shown here is derived from an EMBL/GenBank/DDBJ whole genome shotgun (WGS) entry which is preliminary data.</text>
</comment>
<comment type="similarity">
    <text evidence="1">Belongs to the bacterial solute-binding protein 3 family.</text>
</comment>
<evidence type="ECO:0000256" key="4">
    <source>
        <dbReference type="SAM" id="SignalP"/>
    </source>
</evidence>
<dbReference type="PANTHER" id="PTHR30085">
    <property type="entry name" value="AMINO ACID ABC TRANSPORTER PERMEASE"/>
    <property type="match status" value="1"/>
</dbReference>
<gene>
    <name evidence="6" type="ORF">KHU32_17245</name>
</gene>
<feature type="domain" description="Solute-binding protein family 3/N-terminal" evidence="5">
    <location>
        <begin position="35"/>
        <end position="264"/>
    </location>
</feature>
<name>A0ABS5QG81_9PROT</name>
<dbReference type="SUPFAM" id="SSF53850">
    <property type="entry name" value="Periplasmic binding protein-like II"/>
    <property type="match status" value="1"/>
</dbReference>
<evidence type="ECO:0000313" key="7">
    <source>
        <dbReference type="Proteomes" id="UP000766336"/>
    </source>
</evidence>
<dbReference type="EMBL" id="JAHCDA010000003">
    <property type="protein sequence ID" value="MBS7812700.1"/>
    <property type="molecule type" value="Genomic_DNA"/>
</dbReference>
<evidence type="ECO:0000256" key="1">
    <source>
        <dbReference type="ARBA" id="ARBA00010333"/>
    </source>
</evidence>
<keyword evidence="7" id="KW-1185">Reference proteome</keyword>
<reference evidence="6 7" key="1">
    <citation type="submission" date="2021-05" db="EMBL/GenBank/DDBJ databases">
        <title>Roseococcus sp. XZZS9, whole genome shotgun sequencing project.</title>
        <authorList>
            <person name="Zhao G."/>
            <person name="Shen L."/>
        </authorList>
    </citation>
    <scope>NUCLEOTIDE SEQUENCE [LARGE SCALE GENOMIC DNA]</scope>
    <source>
        <strain evidence="6 7">XZZS9</strain>
    </source>
</reference>
<sequence>MRRFLTLAAVLLLPGIASAQVAAGPTLSAVRAKGFVDCAVSPGTPGFGAPDSQGIYRGLDPDSCRAVAAAVFGDVSRARFVPVASGQRPTSVQTGAVDIVTSTFTWSHSRDTANALNFAAINFYDGQSFLVRASANIRTPRDLDGAAICATAGSTSELNVADWARANNIRYRPVVFERADEARAAYISGRCDAYSTDASQLAAVRSAMTNPAEHIVLDDRISKEPLAMAVRHGDDQWMDIVRWSFYALVEAEELGITQANVDEMLNSQIPAIRRLLGQSGDHGPMMGLDRRWAYNIIKALGNYGEIYDRHLGPNTSIGLPRGVNNLWNRGGLMYVPPIR</sequence>
<proteinExistence type="inferred from homology"/>
<dbReference type="SMART" id="SM00062">
    <property type="entry name" value="PBPb"/>
    <property type="match status" value="1"/>
</dbReference>
<accession>A0ABS5QG81</accession>
<protein>
    <submittedName>
        <fullName evidence="6">Amino acid ABC transporter substrate-binding protein</fullName>
    </submittedName>
</protein>
<dbReference type="Pfam" id="PF00497">
    <property type="entry name" value="SBP_bac_3"/>
    <property type="match status" value="1"/>
</dbReference>
<keyword evidence="2" id="KW-0813">Transport</keyword>
<dbReference type="PANTHER" id="PTHR30085:SF7">
    <property type="entry name" value="AMINO-ACID ABC TRANSPORTER-BINDING PROTEIN YHDW-RELATED"/>
    <property type="match status" value="1"/>
</dbReference>
<dbReference type="RefSeq" id="WP_213671387.1">
    <property type="nucleotide sequence ID" value="NZ_JAHCDA010000003.1"/>
</dbReference>
<feature type="chain" id="PRO_5046071829" evidence="4">
    <location>
        <begin position="20"/>
        <end position="339"/>
    </location>
</feature>
<organism evidence="6 7">
    <name type="scientific">Roseococcus pinisoli</name>
    <dbReference type="NCBI Taxonomy" id="2835040"/>
    <lineage>
        <taxon>Bacteria</taxon>
        <taxon>Pseudomonadati</taxon>
        <taxon>Pseudomonadota</taxon>
        <taxon>Alphaproteobacteria</taxon>
        <taxon>Acetobacterales</taxon>
        <taxon>Roseomonadaceae</taxon>
        <taxon>Roseococcus</taxon>
    </lineage>
</organism>
<keyword evidence="3 4" id="KW-0732">Signal</keyword>
<dbReference type="InterPro" id="IPR051455">
    <property type="entry name" value="Bact_solute-bind_prot3"/>
</dbReference>
<dbReference type="CDD" id="cd13692">
    <property type="entry name" value="PBP2_BztA"/>
    <property type="match status" value="1"/>
</dbReference>
<evidence type="ECO:0000313" key="6">
    <source>
        <dbReference type="EMBL" id="MBS7812700.1"/>
    </source>
</evidence>
<evidence type="ECO:0000256" key="3">
    <source>
        <dbReference type="ARBA" id="ARBA00022729"/>
    </source>
</evidence>
<evidence type="ECO:0000259" key="5">
    <source>
        <dbReference type="SMART" id="SM00062"/>
    </source>
</evidence>